<evidence type="ECO:0000313" key="3">
    <source>
        <dbReference type="Proteomes" id="UP000053259"/>
    </source>
</evidence>
<dbReference type="InterPro" id="IPR032675">
    <property type="entry name" value="LRR_dom_sf"/>
</dbReference>
<proteinExistence type="predicted"/>
<dbReference type="HOGENOM" id="CLU_534264_0_0_1"/>
<keyword evidence="3" id="KW-1185">Reference proteome</keyword>
<sequence>MGISNGAVEHAQRHSRLMSLPDELLLCVVEQIDDTPSLRSFILTCQKAQSLAEPCLWRSIVIRNGEQARMLFGMFLKRRERRAFVQHVDVKHKLDSQGEIGIFDGQIGLFSNLRTCKIESPCPNDNIVYSSTGEFSDGEGQLRYWNDLPKLNNVQSLHLHTHIRGTTYFDLCNGKGSIIFQSPTLRHIHLACTDITTEIVESLRGCDIKTPLETLVFEECNIDSDALAVILSLPKALKRLTLGERLYHFHDPPSECLSLSGPGLATALKHQAHSLEYLKQTQVYKPIQNHWFNLSESERQRRFCSSDALPFFPSLKEIDLPYGSPLYAIVKKAPPQLERIRVHHFHGSLLGQQDVLLKTLPRELNIMNQRRLSHLELIFPETRTNRQDTQEQWLETLMDKLIKHGPFRHESMRTNIWEFARRLRTRDIRLTIDWIRSAGYIPPFMDGEILPTQFNIYDSDRIDVFGHYESGRVFRDKECERRARQEGIYQGPEPQFSEHDLEEGGTEEEEEEEEELVIL</sequence>
<organism evidence="2 3">
    <name type="scientific">Verruconis gallopava</name>
    <dbReference type="NCBI Taxonomy" id="253628"/>
    <lineage>
        <taxon>Eukaryota</taxon>
        <taxon>Fungi</taxon>
        <taxon>Dikarya</taxon>
        <taxon>Ascomycota</taxon>
        <taxon>Pezizomycotina</taxon>
        <taxon>Dothideomycetes</taxon>
        <taxon>Pleosporomycetidae</taxon>
        <taxon>Venturiales</taxon>
        <taxon>Sympoventuriaceae</taxon>
        <taxon>Verruconis</taxon>
    </lineage>
</organism>
<dbReference type="VEuPathDB" id="FungiDB:PV09_04851"/>
<dbReference type="Proteomes" id="UP000053259">
    <property type="component" value="Unassembled WGS sequence"/>
</dbReference>
<protein>
    <recommendedName>
        <fullName evidence="4">F-box domain-containing protein</fullName>
    </recommendedName>
</protein>
<dbReference type="GeneID" id="27312824"/>
<dbReference type="Gene3D" id="3.80.10.10">
    <property type="entry name" value="Ribonuclease Inhibitor"/>
    <property type="match status" value="1"/>
</dbReference>
<reference evidence="2 3" key="1">
    <citation type="submission" date="2015-01" db="EMBL/GenBank/DDBJ databases">
        <title>The Genome Sequence of Ochroconis gallopava CBS43764.</title>
        <authorList>
            <consortium name="The Broad Institute Genomics Platform"/>
            <person name="Cuomo C."/>
            <person name="de Hoog S."/>
            <person name="Gorbushina A."/>
            <person name="Stielow B."/>
            <person name="Teixiera M."/>
            <person name="Abouelleil A."/>
            <person name="Chapman S.B."/>
            <person name="Priest M."/>
            <person name="Young S.K."/>
            <person name="Wortman J."/>
            <person name="Nusbaum C."/>
            <person name="Birren B."/>
        </authorList>
    </citation>
    <scope>NUCLEOTIDE SEQUENCE [LARGE SCALE GENOMIC DNA]</scope>
    <source>
        <strain evidence="2 3">CBS 43764</strain>
    </source>
</reference>
<evidence type="ECO:0000313" key="2">
    <source>
        <dbReference type="EMBL" id="KIW04028.1"/>
    </source>
</evidence>
<feature type="compositionally biased region" description="Acidic residues" evidence="1">
    <location>
        <begin position="500"/>
        <end position="519"/>
    </location>
</feature>
<dbReference type="SUPFAM" id="SSF52047">
    <property type="entry name" value="RNI-like"/>
    <property type="match status" value="1"/>
</dbReference>
<feature type="region of interest" description="Disordered" evidence="1">
    <location>
        <begin position="483"/>
        <end position="519"/>
    </location>
</feature>
<evidence type="ECO:0000256" key="1">
    <source>
        <dbReference type="SAM" id="MobiDB-lite"/>
    </source>
</evidence>
<dbReference type="RefSeq" id="XP_016213897.1">
    <property type="nucleotide sequence ID" value="XM_016358279.1"/>
</dbReference>
<dbReference type="OrthoDB" id="2522477at2759"/>
<dbReference type="STRING" id="253628.A0A0D2AB82"/>
<name>A0A0D2AB82_9PEZI</name>
<dbReference type="EMBL" id="KN847542">
    <property type="protein sequence ID" value="KIW04028.1"/>
    <property type="molecule type" value="Genomic_DNA"/>
</dbReference>
<evidence type="ECO:0008006" key="4">
    <source>
        <dbReference type="Google" id="ProtNLM"/>
    </source>
</evidence>
<dbReference type="InParanoid" id="A0A0D2AB82"/>
<accession>A0A0D2AB82</accession>
<dbReference type="AlphaFoldDB" id="A0A0D2AB82"/>
<gene>
    <name evidence="2" type="ORF">PV09_04851</name>
</gene>